<dbReference type="Gene3D" id="1.10.1370.10">
    <property type="entry name" value="Neurolysin, domain 3"/>
    <property type="match status" value="1"/>
</dbReference>
<gene>
    <name evidence="12" type="ORF">PHATRDRAFT_24006</name>
</gene>
<feature type="domain" description="Peptidase M3A/M3B catalytic" evidence="11">
    <location>
        <begin position="305"/>
        <end position="746"/>
    </location>
</feature>
<evidence type="ECO:0000256" key="4">
    <source>
        <dbReference type="ARBA" id="ARBA00022723"/>
    </source>
</evidence>
<reference evidence="13" key="2">
    <citation type="submission" date="2008-08" db="EMBL/GenBank/DDBJ databases">
        <authorList>
            <consortium name="Diatom Consortium"/>
            <person name="Grigoriev I."/>
            <person name="Grimwood J."/>
            <person name="Kuo A."/>
            <person name="Otillar R.P."/>
            <person name="Salamov A."/>
            <person name="Detter J.C."/>
            <person name="Lindquist E."/>
            <person name="Shapiro H."/>
            <person name="Lucas S."/>
            <person name="Glavina del Rio T."/>
            <person name="Pitluck S."/>
            <person name="Rokhsar D."/>
            <person name="Bowler C."/>
        </authorList>
    </citation>
    <scope>GENOME REANNOTATION</scope>
    <source>
        <strain evidence="13">CCAP 1055/1</strain>
    </source>
</reference>
<dbReference type="GO" id="GO:0006508">
    <property type="term" value="P:proteolysis"/>
    <property type="evidence" value="ECO:0007669"/>
    <property type="project" value="UniProtKB-KW"/>
</dbReference>
<dbReference type="KEGG" id="pti:PHATRDRAFT_24006"/>
<protein>
    <recommendedName>
        <fullName evidence="11">Peptidase M3A/M3B catalytic domain-containing protein</fullName>
    </recommendedName>
</protein>
<keyword evidence="9" id="KW-0496">Mitochondrion</keyword>
<keyword evidence="4 10" id="KW-0479">Metal-binding</keyword>
<keyword evidence="13" id="KW-1185">Reference proteome</keyword>
<evidence type="ECO:0000256" key="8">
    <source>
        <dbReference type="ARBA" id="ARBA00023049"/>
    </source>
</evidence>
<organism evidence="12 13">
    <name type="scientific">Phaeodactylum tricornutum (strain CCAP 1055/1)</name>
    <dbReference type="NCBI Taxonomy" id="556484"/>
    <lineage>
        <taxon>Eukaryota</taxon>
        <taxon>Sar</taxon>
        <taxon>Stramenopiles</taxon>
        <taxon>Ochrophyta</taxon>
        <taxon>Bacillariophyta</taxon>
        <taxon>Bacillariophyceae</taxon>
        <taxon>Bacillariophycidae</taxon>
        <taxon>Naviculales</taxon>
        <taxon>Phaeodactylaceae</taxon>
        <taxon>Phaeodactylum</taxon>
    </lineage>
</organism>
<dbReference type="GO" id="GO:0005739">
    <property type="term" value="C:mitochondrion"/>
    <property type="evidence" value="ECO:0007669"/>
    <property type="project" value="UniProtKB-SubCell"/>
</dbReference>
<dbReference type="SUPFAM" id="SSF55486">
    <property type="entry name" value="Metalloproteases ('zincins'), catalytic domain"/>
    <property type="match status" value="1"/>
</dbReference>
<dbReference type="eggNOG" id="KOG2090">
    <property type="taxonomic scope" value="Eukaryota"/>
</dbReference>
<sequence>MLAPNVWNVVLSTRRVCGRTLATNGRVAVMRKTLRRTRGYWHGPGGDGGGPTRVDCRSLSTNVIPTNTPLHDGLFAIPELQTPSDFLQCAVQAMHQCDQLRDALGDRHDDHANSITSSSSLTKSCAVDRLYQLDEISRVVCNVIDAAELCRSTHASEEWRDAAHRAFVLLSDYIAQLNTDPRLYRALTTIFGTSSSSTTTTSNSSTAHRFALLLRAEFERDGIHLPEHERAHVRNLQASLTALETSFSRNLVTSHKTFAAHAQDVADVLPPHVLQAYHIVVPPVTHESSTVQLGTSEPQILQTLLRYSNSPSLRRQVYLESHTAVPENLEILDGLVRVRYELAQALGFDSYADRFLRDKMAAHPSNVASFLQTLQRSNSPLYRQEMTMLSQAKQQVEGNDVVEPWDVPFYIGLLKTRDGFDVHDVSEYLTLPQCLDGMKTLVDKLFGINMQECELTDNERWDGPTVKKEERIRRFDFLEKSTGRKLGTIYLDLHPREGKYGHAAHFTVRCGCVLNGPSDPPKYQYPIVALVCNLSSTNTNLSHAEVETLFHEFGHALHSLLSRTRFQHMSGTRAAMDFVETPSHWMENYAWDTDFLKILAVHPQTGASIPDELIRALQKSRYEFAAIERQSQILYATFDQKLFGVPTTADTTALFGQLHREIGVPYTDGTHWHSRFGHLVTYGAGYYGYLYAQVFAGDIWRHLFQGRSMERKSGDELWHKVLIHGGAKDPSDMLTDLLGRPPQVNSFGQ</sequence>
<dbReference type="GO" id="GO:0006518">
    <property type="term" value="P:peptide metabolic process"/>
    <property type="evidence" value="ECO:0007669"/>
    <property type="project" value="TreeGrafter"/>
</dbReference>
<keyword evidence="5 10" id="KW-0378">Hydrolase</keyword>
<evidence type="ECO:0000256" key="10">
    <source>
        <dbReference type="RuleBase" id="RU003435"/>
    </source>
</evidence>
<evidence type="ECO:0000256" key="7">
    <source>
        <dbReference type="ARBA" id="ARBA00022946"/>
    </source>
</evidence>
<accession>B7GDX9</accession>
<keyword evidence="7" id="KW-0809">Transit peptide</keyword>
<keyword evidence="3 10" id="KW-0645">Protease</keyword>
<proteinExistence type="inferred from homology"/>
<evidence type="ECO:0000313" key="13">
    <source>
        <dbReference type="Proteomes" id="UP000000759"/>
    </source>
</evidence>
<comment type="cofactor">
    <cofactor evidence="10">
        <name>Zn(2+)</name>
        <dbReference type="ChEBI" id="CHEBI:29105"/>
    </cofactor>
    <text evidence="10">Binds 1 zinc ion.</text>
</comment>
<dbReference type="InterPro" id="IPR001567">
    <property type="entry name" value="Pept_M3A_M3B_dom"/>
</dbReference>
<evidence type="ECO:0000256" key="3">
    <source>
        <dbReference type="ARBA" id="ARBA00022670"/>
    </source>
</evidence>
<dbReference type="GeneID" id="7199199"/>
<dbReference type="RefSeq" id="XP_002185286.1">
    <property type="nucleotide sequence ID" value="XM_002185250.1"/>
</dbReference>
<dbReference type="InterPro" id="IPR033851">
    <property type="entry name" value="M3A_MIP"/>
</dbReference>
<dbReference type="CDD" id="cd06457">
    <property type="entry name" value="M3A_MIP"/>
    <property type="match status" value="1"/>
</dbReference>
<dbReference type="InParanoid" id="B7GDX9"/>
<evidence type="ECO:0000259" key="11">
    <source>
        <dbReference type="Pfam" id="PF01432"/>
    </source>
</evidence>
<dbReference type="Gene3D" id="3.40.390.10">
    <property type="entry name" value="Collagenase (Catalytic Domain)"/>
    <property type="match status" value="1"/>
</dbReference>
<dbReference type="Pfam" id="PF01432">
    <property type="entry name" value="Peptidase_M3"/>
    <property type="match status" value="1"/>
</dbReference>
<comment type="similarity">
    <text evidence="2 10">Belongs to the peptidase M3 family.</text>
</comment>
<dbReference type="InterPro" id="IPR024077">
    <property type="entry name" value="Neurolysin/TOP_dom2"/>
</dbReference>
<dbReference type="AlphaFoldDB" id="B7GDX9"/>
<dbReference type="Proteomes" id="UP000000759">
    <property type="component" value="Chromosome 29"/>
</dbReference>
<comment type="subcellular location">
    <subcellularLocation>
        <location evidence="1">Mitochondrion</location>
    </subcellularLocation>
</comment>
<keyword evidence="6 10" id="KW-0862">Zinc</keyword>
<dbReference type="EMBL" id="CM000631">
    <property type="protein sequence ID" value="EEC43155.1"/>
    <property type="molecule type" value="Genomic_DNA"/>
</dbReference>
<dbReference type="GO" id="GO:0046872">
    <property type="term" value="F:metal ion binding"/>
    <property type="evidence" value="ECO:0007669"/>
    <property type="project" value="UniProtKB-UniRule"/>
</dbReference>
<dbReference type="InterPro" id="IPR045090">
    <property type="entry name" value="Pept_M3A_M3B"/>
</dbReference>
<reference evidence="12 13" key="1">
    <citation type="journal article" date="2008" name="Nature">
        <title>The Phaeodactylum genome reveals the evolutionary history of diatom genomes.</title>
        <authorList>
            <person name="Bowler C."/>
            <person name="Allen A.E."/>
            <person name="Badger J.H."/>
            <person name="Grimwood J."/>
            <person name="Jabbari K."/>
            <person name="Kuo A."/>
            <person name="Maheswari U."/>
            <person name="Martens C."/>
            <person name="Maumus F."/>
            <person name="Otillar R.P."/>
            <person name="Rayko E."/>
            <person name="Salamov A."/>
            <person name="Vandepoele K."/>
            <person name="Beszteri B."/>
            <person name="Gruber A."/>
            <person name="Heijde M."/>
            <person name="Katinka M."/>
            <person name="Mock T."/>
            <person name="Valentin K."/>
            <person name="Verret F."/>
            <person name="Berges J.A."/>
            <person name="Brownlee C."/>
            <person name="Cadoret J.P."/>
            <person name="Chiovitti A."/>
            <person name="Choi C.J."/>
            <person name="Coesel S."/>
            <person name="De Martino A."/>
            <person name="Detter J.C."/>
            <person name="Durkin C."/>
            <person name="Falciatore A."/>
            <person name="Fournet J."/>
            <person name="Haruta M."/>
            <person name="Huysman M.J."/>
            <person name="Jenkins B.D."/>
            <person name="Jiroutova K."/>
            <person name="Jorgensen R.E."/>
            <person name="Joubert Y."/>
            <person name="Kaplan A."/>
            <person name="Kroger N."/>
            <person name="Kroth P.G."/>
            <person name="La Roche J."/>
            <person name="Lindquist E."/>
            <person name="Lommer M."/>
            <person name="Martin-Jezequel V."/>
            <person name="Lopez P.J."/>
            <person name="Lucas S."/>
            <person name="Mangogna M."/>
            <person name="McGinnis K."/>
            <person name="Medlin L.K."/>
            <person name="Montsant A."/>
            <person name="Oudot-Le Secq M.P."/>
            <person name="Napoli C."/>
            <person name="Obornik M."/>
            <person name="Parker M.S."/>
            <person name="Petit J.L."/>
            <person name="Porcel B.M."/>
            <person name="Poulsen N."/>
            <person name="Robison M."/>
            <person name="Rychlewski L."/>
            <person name="Rynearson T.A."/>
            <person name="Schmutz J."/>
            <person name="Shapiro H."/>
            <person name="Siaut M."/>
            <person name="Stanley M."/>
            <person name="Sussman M.R."/>
            <person name="Taylor A.R."/>
            <person name="Vardi A."/>
            <person name="von Dassow P."/>
            <person name="Vyverman W."/>
            <person name="Willis A."/>
            <person name="Wyrwicz L.S."/>
            <person name="Rokhsar D.S."/>
            <person name="Weissenbach J."/>
            <person name="Armbrust E.V."/>
            <person name="Green B.R."/>
            <person name="Van de Peer Y."/>
            <person name="Grigoriev I.V."/>
        </authorList>
    </citation>
    <scope>NUCLEOTIDE SEQUENCE [LARGE SCALE GENOMIC DNA]</scope>
    <source>
        <strain evidence="12 13">CCAP 1055/1</strain>
    </source>
</reference>
<dbReference type="PANTHER" id="PTHR11804:SF79">
    <property type="entry name" value="MITOCHONDRIAL INTERMEDIATE PEPTIDASE"/>
    <property type="match status" value="1"/>
</dbReference>
<evidence type="ECO:0000256" key="5">
    <source>
        <dbReference type="ARBA" id="ARBA00022801"/>
    </source>
</evidence>
<evidence type="ECO:0000256" key="9">
    <source>
        <dbReference type="ARBA" id="ARBA00023128"/>
    </source>
</evidence>
<evidence type="ECO:0000313" key="12">
    <source>
        <dbReference type="EMBL" id="EEC43155.1"/>
    </source>
</evidence>
<dbReference type="STRING" id="556484.B7GDX9"/>
<evidence type="ECO:0000256" key="1">
    <source>
        <dbReference type="ARBA" id="ARBA00004173"/>
    </source>
</evidence>
<evidence type="ECO:0000256" key="6">
    <source>
        <dbReference type="ARBA" id="ARBA00022833"/>
    </source>
</evidence>
<dbReference type="GO" id="GO:0004222">
    <property type="term" value="F:metalloendopeptidase activity"/>
    <property type="evidence" value="ECO:0007669"/>
    <property type="project" value="InterPro"/>
</dbReference>
<name>B7GDX9_PHATC</name>
<dbReference type="PaxDb" id="2850-Phatr24006"/>
<dbReference type="OrthoDB" id="17530at2759"/>
<evidence type="ECO:0000256" key="2">
    <source>
        <dbReference type="ARBA" id="ARBA00006040"/>
    </source>
</evidence>
<dbReference type="HOGENOM" id="CLU_001805_0_2_1"/>
<dbReference type="PANTHER" id="PTHR11804">
    <property type="entry name" value="PROTEASE M3 THIMET OLIGOPEPTIDASE-RELATED"/>
    <property type="match status" value="1"/>
</dbReference>
<dbReference type="InterPro" id="IPR024079">
    <property type="entry name" value="MetalloPept_cat_dom_sf"/>
</dbReference>
<keyword evidence="8 10" id="KW-0482">Metalloprotease</keyword>